<protein>
    <submittedName>
        <fullName evidence="1">Uncharacterized protein</fullName>
    </submittedName>
</protein>
<organism evidence="1 2">
    <name type="scientific">Lindgomyces ingoldianus</name>
    <dbReference type="NCBI Taxonomy" id="673940"/>
    <lineage>
        <taxon>Eukaryota</taxon>
        <taxon>Fungi</taxon>
        <taxon>Dikarya</taxon>
        <taxon>Ascomycota</taxon>
        <taxon>Pezizomycotina</taxon>
        <taxon>Dothideomycetes</taxon>
        <taxon>Pleosporomycetidae</taxon>
        <taxon>Pleosporales</taxon>
        <taxon>Lindgomycetaceae</taxon>
        <taxon>Lindgomyces</taxon>
    </lineage>
</organism>
<reference evidence="1" key="1">
    <citation type="journal article" date="2020" name="Stud. Mycol.">
        <title>101 Dothideomycetes genomes: a test case for predicting lifestyles and emergence of pathogens.</title>
        <authorList>
            <person name="Haridas S."/>
            <person name="Albert R."/>
            <person name="Binder M."/>
            <person name="Bloem J."/>
            <person name="Labutti K."/>
            <person name="Salamov A."/>
            <person name="Andreopoulos B."/>
            <person name="Baker S."/>
            <person name="Barry K."/>
            <person name="Bills G."/>
            <person name="Bluhm B."/>
            <person name="Cannon C."/>
            <person name="Castanera R."/>
            <person name="Culley D."/>
            <person name="Daum C."/>
            <person name="Ezra D."/>
            <person name="Gonzalez J."/>
            <person name="Henrissat B."/>
            <person name="Kuo A."/>
            <person name="Liang C."/>
            <person name="Lipzen A."/>
            <person name="Lutzoni F."/>
            <person name="Magnuson J."/>
            <person name="Mondo S."/>
            <person name="Nolan M."/>
            <person name="Ohm R."/>
            <person name="Pangilinan J."/>
            <person name="Park H.-J."/>
            <person name="Ramirez L."/>
            <person name="Alfaro M."/>
            <person name="Sun H."/>
            <person name="Tritt A."/>
            <person name="Yoshinaga Y."/>
            <person name="Zwiers L.-H."/>
            <person name="Turgeon B."/>
            <person name="Goodwin S."/>
            <person name="Spatafora J."/>
            <person name="Crous P."/>
            <person name="Grigoriev I."/>
        </authorList>
    </citation>
    <scope>NUCLEOTIDE SEQUENCE</scope>
    <source>
        <strain evidence="1">ATCC 200398</strain>
    </source>
</reference>
<sequence>MRVLKATALLALAASVLGFPQGADPANFPTASAVSAPIGESAQFVSSNPTGLSQSVAAEISSLYPPQERSIAYSPCVELPQGSGDTPKPDTPAVFQSYSVFAQVARSAPIPPGYRQTFGNLQASCNAQGYLGYASMRSYNPTMCAAFCNKTLGCQSFNIYYERDPTLNPGPGCLNPASTTFIKCVLWAGQVNAANAVNTGQWRANFQVVIAGSNGYWTGK</sequence>
<gene>
    <name evidence="1" type="ORF">BDR25DRAFT_304752</name>
</gene>
<keyword evidence="2" id="KW-1185">Reference proteome</keyword>
<dbReference type="EMBL" id="MU003514">
    <property type="protein sequence ID" value="KAF2468768.1"/>
    <property type="molecule type" value="Genomic_DNA"/>
</dbReference>
<evidence type="ECO:0000313" key="2">
    <source>
        <dbReference type="Proteomes" id="UP000799755"/>
    </source>
</evidence>
<accession>A0ACB6QP69</accession>
<evidence type="ECO:0000313" key="1">
    <source>
        <dbReference type="EMBL" id="KAF2468768.1"/>
    </source>
</evidence>
<name>A0ACB6QP69_9PLEO</name>
<proteinExistence type="predicted"/>
<dbReference type="Proteomes" id="UP000799755">
    <property type="component" value="Unassembled WGS sequence"/>
</dbReference>
<comment type="caution">
    <text evidence="1">The sequence shown here is derived from an EMBL/GenBank/DDBJ whole genome shotgun (WGS) entry which is preliminary data.</text>
</comment>